<gene>
    <name evidence="1" type="ORF">H9L16_08095</name>
</gene>
<sequence>MLKYLLQADGLVAAALENSVRKFAHANELDKHVVLDFGCGTMPYRPIFTSAGARYIGADIDGAPDLRIEADQPLPLTNESMNFVVSFQVLEHVREVPRYLEETRRVLTRDGRLFLSTHGVWPYHPHPTDYWRWTQDGLRETLEQAGFVILRITPLCGPAAWLAMFPMLAAKKLLGPASVLLAPANFLVNVLALTADCLTPNTIRDTNAAVYAVEAERCR</sequence>
<name>A0A7G9SLJ1_9GAMM</name>
<keyword evidence="1" id="KW-0489">Methyltransferase</keyword>
<dbReference type="AlphaFoldDB" id="A0A7G9SLJ1"/>
<dbReference type="GO" id="GO:0032259">
    <property type="term" value="P:methylation"/>
    <property type="evidence" value="ECO:0007669"/>
    <property type="project" value="UniProtKB-KW"/>
</dbReference>
<accession>A0A7G9SLJ1</accession>
<dbReference type="Gene3D" id="3.40.50.150">
    <property type="entry name" value="Vaccinia Virus protein VP39"/>
    <property type="match status" value="1"/>
</dbReference>
<dbReference type="Proteomes" id="UP000515804">
    <property type="component" value="Chromosome"/>
</dbReference>
<evidence type="ECO:0000313" key="1">
    <source>
        <dbReference type="EMBL" id="QNN68716.1"/>
    </source>
</evidence>
<dbReference type="RefSeq" id="WP_187551226.1">
    <property type="nucleotide sequence ID" value="NZ_BMZL01000002.1"/>
</dbReference>
<dbReference type="GO" id="GO:0008168">
    <property type="term" value="F:methyltransferase activity"/>
    <property type="evidence" value="ECO:0007669"/>
    <property type="project" value="UniProtKB-KW"/>
</dbReference>
<dbReference type="InterPro" id="IPR029063">
    <property type="entry name" value="SAM-dependent_MTases_sf"/>
</dbReference>
<protein>
    <submittedName>
        <fullName evidence="1">Class I SAM-dependent methyltransferase</fullName>
    </submittedName>
</protein>
<organism evidence="1 2">
    <name type="scientific">Thermomonas carbonis</name>
    <dbReference type="NCBI Taxonomy" id="1463158"/>
    <lineage>
        <taxon>Bacteria</taxon>
        <taxon>Pseudomonadati</taxon>
        <taxon>Pseudomonadota</taxon>
        <taxon>Gammaproteobacteria</taxon>
        <taxon>Lysobacterales</taxon>
        <taxon>Lysobacteraceae</taxon>
        <taxon>Thermomonas</taxon>
    </lineage>
</organism>
<dbReference type="CDD" id="cd02440">
    <property type="entry name" value="AdoMet_MTases"/>
    <property type="match status" value="1"/>
</dbReference>
<dbReference type="Pfam" id="PF13489">
    <property type="entry name" value="Methyltransf_23"/>
    <property type="match status" value="1"/>
</dbReference>
<reference evidence="1 2" key="1">
    <citation type="submission" date="2020-08" db="EMBL/GenBank/DDBJ databases">
        <title>Genome sequence of Thermomonas carbonis KCTC 42013T.</title>
        <authorList>
            <person name="Hyun D.-W."/>
            <person name="Bae J.-W."/>
        </authorList>
    </citation>
    <scope>NUCLEOTIDE SEQUENCE [LARGE SCALE GENOMIC DNA]</scope>
    <source>
        <strain evidence="1 2">KCTC 42013</strain>
    </source>
</reference>
<dbReference type="KEGG" id="tcn:H9L16_08095"/>
<dbReference type="EMBL" id="CP060719">
    <property type="protein sequence ID" value="QNN68716.1"/>
    <property type="molecule type" value="Genomic_DNA"/>
</dbReference>
<dbReference type="SUPFAM" id="SSF53335">
    <property type="entry name" value="S-adenosyl-L-methionine-dependent methyltransferases"/>
    <property type="match status" value="1"/>
</dbReference>
<proteinExistence type="predicted"/>
<evidence type="ECO:0000313" key="2">
    <source>
        <dbReference type="Proteomes" id="UP000515804"/>
    </source>
</evidence>
<keyword evidence="1" id="KW-0808">Transferase</keyword>
<keyword evidence="2" id="KW-1185">Reference proteome</keyword>